<keyword evidence="3" id="KW-1185">Reference proteome</keyword>
<organism evidence="2 3">
    <name type="scientific">Streptomyces qinzhouensis</name>
    <dbReference type="NCBI Taxonomy" id="2599401"/>
    <lineage>
        <taxon>Bacteria</taxon>
        <taxon>Bacillati</taxon>
        <taxon>Actinomycetota</taxon>
        <taxon>Actinomycetes</taxon>
        <taxon>Kitasatosporales</taxon>
        <taxon>Streptomycetaceae</taxon>
        <taxon>Streptomyces</taxon>
    </lineage>
</organism>
<keyword evidence="1" id="KW-0732">Signal</keyword>
<evidence type="ECO:0008006" key="4">
    <source>
        <dbReference type="Google" id="ProtNLM"/>
    </source>
</evidence>
<evidence type="ECO:0000313" key="2">
    <source>
        <dbReference type="EMBL" id="QDY78490.1"/>
    </source>
</evidence>
<sequence length="311" mass="33333">MNKSIWRRAGLSLTAVAVIAGVSACGGDDKKNGAETKLQSGAELTKVLKASYKKTEEAKSAKVEMVANMPKSAAFDGGGEMKLSGVMGWDPMVMDMTMSGGALKDTPGAPEQTRMMWINNIMYMDAGAELAKQMDGKRWMKMDLGAVAKESGDAALQKQMTGGLDNMDQNPAEQIAMLLESKSIKHVGAVKMNGVDTQHYKGTISIEEMVAKNDSLVLEKNERAQLIKGMKNTGVTGYNTQIWVNKDGLPVRTDVSMSTKEGPISMVANYSDYGAKATVTPPPANQTFDFAQVLKEAAEAMKAMKEAGTTP</sequence>
<dbReference type="SUPFAM" id="SSF89392">
    <property type="entry name" value="Prokaryotic lipoproteins and lipoprotein localization factors"/>
    <property type="match status" value="1"/>
</dbReference>
<dbReference type="PROSITE" id="PS51257">
    <property type="entry name" value="PROKAR_LIPOPROTEIN"/>
    <property type="match status" value="1"/>
</dbReference>
<proteinExistence type="predicted"/>
<protein>
    <recommendedName>
        <fullName evidence="4">Lipoprotein</fullName>
    </recommendedName>
</protein>
<gene>
    <name evidence="2" type="ORF">FQU76_20535</name>
</gene>
<dbReference type="Proteomes" id="UP000320580">
    <property type="component" value="Chromosome"/>
</dbReference>
<dbReference type="OrthoDB" id="3369896at2"/>
<dbReference type="Gene3D" id="2.50.20.20">
    <property type="match status" value="1"/>
</dbReference>
<accession>A0A5B8JL50</accession>
<name>A0A5B8JL50_9ACTN</name>
<dbReference type="InterPro" id="IPR029046">
    <property type="entry name" value="LolA/LolB/LppX"/>
</dbReference>
<feature type="signal peptide" evidence="1">
    <location>
        <begin position="1"/>
        <end position="24"/>
    </location>
</feature>
<dbReference type="AlphaFoldDB" id="A0A5B8JL50"/>
<evidence type="ECO:0000256" key="1">
    <source>
        <dbReference type="SAM" id="SignalP"/>
    </source>
</evidence>
<feature type="chain" id="PRO_5022959086" description="Lipoprotein" evidence="1">
    <location>
        <begin position="25"/>
        <end position="311"/>
    </location>
</feature>
<dbReference type="EMBL" id="CP042266">
    <property type="protein sequence ID" value="QDY78490.1"/>
    <property type="molecule type" value="Genomic_DNA"/>
</dbReference>
<evidence type="ECO:0000313" key="3">
    <source>
        <dbReference type="Proteomes" id="UP000320580"/>
    </source>
</evidence>
<dbReference type="KEGG" id="sqz:FQU76_20535"/>
<reference evidence="2 3" key="1">
    <citation type="submission" date="2019-07" db="EMBL/GenBank/DDBJ databases">
        <authorList>
            <person name="Zhu P."/>
        </authorList>
    </citation>
    <scope>NUCLEOTIDE SEQUENCE [LARGE SCALE GENOMIC DNA]</scope>
    <source>
        <strain evidence="2 3">SSL-25</strain>
    </source>
</reference>
<dbReference type="RefSeq" id="WP_146481798.1">
    <property type="nucleotide sequence ID" value="NZ_CP042266.1"/>
</dbReference>